<feature type="domain" description="Thiol:disulfide interchange protein DsbD N-terminal" evidence="8">
    <location>
        <begin position="36"/>
        <end position="143"/>
    </location>
</feature>
<dbReference type="Pfam" id="PF13899">
    <property type="entry name" value="Thioredoxin_7"/>
    <property type="match status" value="1"/>
</dbReference>
<dbReference type="SUPFAM" id="SSF52833">
    <property type="entry name" value="Thioredoxin-like"/>
    <property type="match status" value="1"/>
</dbReference>
<evidence type="ECO:0000256" key="3">
    <source>
        <dbReference type="ARBA" id="ARBA00022748"/>
    </source>
</evidence>
<evidence type="ECO:0000313" key="10">
    <source>
        <dbReference type="Proteomes" id="UP000252147"/>
    </source>
</evidence>
<feature type="transmembrane region" description="Helical" evidence="6">
    <location>
        <begin position="412"/>
        <end position="434"/>
    </location>
</feature>
<feature type="domain" description="Cytochrome C biogenesis protein transmembrane" evidence="7">
    <location>
        <begin position="257"/>
        <end position="468"/>
    </location>
</feature>
<evidence type="ECO:0000256" key="5">
    <source>
        <dbReference type="ARBA" id="ARBA00023136"/>
    </source>
</evidence>
<feature type="transmembrane region" description="Helical" evidence="6">
    <location>
        <begin position="301"/>
        <end position="322"/>
    </location>
</feature>
<dbReference type="GO" id="GO:0015035">
    <property type="term" value="F:protein-disulfide reductase activity"/>
    <property type="evidence" value="ECO:0007669"/>
    <property type="project" value="TreeGrafter"/>
</dbReference>
<evidence type="ECO:0000259" key="8">
    <source>
        <dbReference type="Pfam" id="PF11412"/>
    </source>
</evidence>
<proteinExistence type="predicted"/>
<dbReference type="InterPro" id="IPR036249">
    <property type="entry name" value="Thioredoxin-like_sf"/>
</dbReference>
<dbReference type="Proteomes" id="UP000252147">
    <property type="component" value="Unassembled WGS sequence"/>
</dbReference>
<keyword evidence="3" id="KW-0201">Cytochrome c-type biogenesis</keyword>
<feature type="transmembrane region" description="Helical" evidence="6">
    <location>
        <begin position="342"/>
        <end position="365"/>
    </location>
</feature>
<dbReference type="GO" id="GO:0016020">
    <property type="term" value="C:membrane"/>
    <property type="evidence" value="ECO:0007669"/>
    <property type="project" value="UniProtKB-SubCell"/>
</dbReference>
<evidence type="ECO:0000256" key="4">
    <source>
        <dbReference type="ARBA" id="ARBA00022989"/>
    </source>
</evidence>
<keyword evidence="2 6" id="KW-0812">Transmembrane</keyword>
<evidence type="ECO:0000256" key="2">
    <source>
        <dbReference type="ARBA" id="ARBA00022692"/>
    </source>
</evidence>
<keyword evidence="4 6" id="KW-1133">Transmembrane helix</keyword>
<dbReference type="Gene3D" id="3.40.30.10">
    <property type="entry name" value="Glutaredoxin"/>
    <property type="match status" value="1"/>
</dbReference>
<organism evidence="9 10">
    <name type="scientific">SAR86 cluster bacterium</name>
    <dbReference type="NCBI Taxonomy" id="2030880"/>
    <lineage>
        <taxon>Bacteria</taxon>
        <taxon>Pseudomonadati</taxon>
        <taxon>Pseudomonadota</taxon>
        <taxon>Gammaproteobacteria</taxon>
        <taxon>SAR86 cluster</taxon>
    </lineage>
</organism>
<evidence type="ECO:0000256" key="6">
    <source>
        <dbReference type="SAM" id="Phobius"/>
    </source>
</evidence>
<reference evidence="9 10" key="1">
    <citation type="journal article" date="2018" name="Microbiome">
        <title>Fine metagenomic profile of the Mediterranean stratified and mixed water columns revealed by assembly and recruitment.</title>
        <authorList>
            <person name="Haro-Moreno J.M."/>
            <person name="Lopez-Perez M."/>
            <person name="De La Torre J.R."/>
            <person name="Picazo A."/>
            <person name="Camacho A."/>
            <person name="Rodriguez-Valera F."/>
        </authorList>
    </citation>
    <scope>NUCLEOTIDE SEQUENCE [LARGE SCALE GENOMIC DNA]</scope>
    <source>
        <strain evidence="9">MED-G83</strain>
    </source>
</reference>
<feature type="transmembrane region" description="Helical" evidence="6">
    <location>
        <begin position="255"/>
        <end position="280"/>
    </location>
</feature>
<dbReference type="AlphaFoldDB" id="A0A368BM99"/>
<accession>A0A368BM99</accession>
<keyword evidence="5 6" id="KW-0472">Membrane</keyword>
<dbReference type="Pfam" id="PF02683">
    <property type="entry name" value="DsbD_TM"/>
    <property type="match status" value="1"/>
</dbReference>
<feature type="transmembrane region" description="Helical" evidence="6">
    <location>
        <begin position="377"/>
        <end position="406"/>
    </location>
</feature>
<evidence type="ECO:0000259" key="7">
    <source>
        <dbReference type="Pfam" id="PF02683"/>
    </source>
</evidence>
<dbReference type="Pfam" id="PF11412">
    <property type="entry name" value="DsbD_N"/>
    <property type="match status" value="1"/>
</dbReference>
<dbReference type="InterPro" id="IPR028250">
    <property type="entry name" value="DsbDN"/>
</dbReference>
<comment type="caution">
    <text evidence="9">The sequence shown here is derived from an EMBL/GenBank/DDBJ whole genome shotgun (WGS) entry which is preliminary data.</text>
</comment>
<evidence type="ECO:0000256" key="1">
    <source>
        <dbReference type="ARBA" id="ARBA00004141"/>
    </source>
</evidence>
<protein>
    <submittedName>
        <fullName evidence="9">Cytochrome C biogenesis protein</fullName>
    </submittedName>
</protein>
<feature type="transmembrane region" description="Helical" evidence="6">
    <location>
        <begin position="455"/>
        <end position="473"/>
    </location>
</feature>
<feature type="transmembrane region" description="Helical" evidence="6">
    <location>
        <begin position="479"/>
        <end position="497"/>
    </location>
</feature>
<evidence type="ECO:0000313" key="9">
    <source>
        <dbReference type="EMBL" id="RCL38381.1"/>
    </source>
</evidence>
<dbReference type="PANTHER" id="PTHR32234">
    <property type="entry name" value="THIOL:DISULFIDE INTERCHANGE PROTEIN DSBD"/>
    <property type="match status" value="1"/>
</dbReference>
<gene>
    <name evidence="9" type="ORF">DBW97_02430</name>
</gene>
<name>A0A368BM99_9GAMM</name>
<sequence length="644" mass="72245">MRIFWAILLNLAIHAEVARTDNAEISIIGFNNYIETPGEVQLGYRFKLTPGWHTYWINPGDSGGPVEFIFTEGNAFNISDISWPGPEKIPYPPLMTYGYTDEVVFPFTIDLKDLEDKEITIKTRFLVCDEICIPEQTELVLLLKNQFLNVTQNSSLLSRWLGRLPLRAPPDLEIKKEQQKLAFSFNDIDEESYYFPISDKEFDFSSSQLQIDNTLNVELYPDFTGPAQGILKAGANYYTIDVPFAENYSANQLNLIMAIVFAFIGGLILNLMPCVLPVVALKAFSLVKSAEESNTSVAINALVYVLGVVLTFMGIAVTLLVLKNSGELIGWGYQLQSPIVVSSLSILIFLVGLILLGNISLGSTLSKLENKNNSQGLVGSFFTGALSVIVASPCTAPFMGAALGFALVQPDIISLSIFFSLAIGFAAPYFLFAIKPDLIRFLPKPGIWMEQLKQLFGLMMIGAALWLLWVLSLQISADSLIVVLIAWFVGGLIIWIISQTINIAFKFGVVFLLVTGYLTIFDWNLEKKELQTDSVNTWKTEYEQELRLSDSPYFINFTAAWCITCQVNEAIAFTNTVEEKFKIKGITYLKADWTNRDESIFKELQKYQRSGVPTYVLWHAKLNEPILLNEVLTESYLLRMIDEI</sequence>
<dbReference type="InterPro" id="IPR003834">
    <property type="entry name" value="Cyt_c_assmbl_TM_dom"/>
</dbReference>
<feature type="transmembrane region" description="Helical" evidence="6">
    <location>
        <begin position="504"/>
        <end position="525"/>
    </location>
</feature>
<comment type="subcellular location">
    <subcellularLocation>
        <location evidence="1">Membrane</location>
        <topology evidence="1">Multi-pass membrane protein</topology>
    </subcellularLocation>
</comment>
<dbReference type="EMBL" id="QOPD01000003">
    <property type="protein sequence ID" value="RCL38381.1"/>
    <property type="molecule type" value="Genomic_DNA"/>
</dbReference>
<dbReference type="GO" id="GO:0017004">
    <property type="term" value="P:cytochrome complex assembly"/>
    <property type="evidence" value="ECO:0007669"/>
    <property type="project" value="UniProtKB-KW"/>
</dbReference>
<dbReference type="GO" id="GO:0045454">
    <property type="term" value="P:cell redox homeostasis"/>
    <property type="evidence" value="ECO:0007669"/>
    <property type="project" value="TreeGrafter"/>
</dbReference>
<dbReference type="PANTHER" id="PTHR32234:SF3">
    <property type="entry name" value="SUPPRESSION OF COPPER SENSITIVITY PROTEIN"/>
    <property type="match status" value="1"/>
</dbReference>